<keyword evidence="8" id="KW-1185">Reference proteome</keyword>
<comment type="subcellular location">
    <subcellularLocation>
        <location evidence="1">Membrane</location>
        <topology evidence="1">Multi-pass membrane protein</topology>
    </subcellularLocation>
</comment>
<feature type="transmembrane region" description="Helical" evidence="6">
    <location>
        <begin position="221"/>
        <end position="244"/>
    </location>
</feature>
<keyword evidence="3 6" id="KW-0812">Transmembrane</keyword>
<keyword evidence="5 6" id="KW-0472">Membrane</keyword>
<feature type="transmembrane region" description="Helical" evidence="6">
    <location>
        <begin position="194"/>
        <end position="215"/>
    </location>
</feature>
<feature type="transmembrane region" description="Helical" evidence="6">
    <location>
        <begin position="63"/>
        <end position="84"/>
    </location>
</feature>
<gene>
    <name evidence="7" type="ORF">H8R94_08100</name>
</gene>
<dbReference type="InterPro" id="IPR002549">
    <property type="entry name" value="AI-2E-like"/>
</dbReference>
<dbReference type="RefSeq" id="WP_147403372.1">
    <property type="nucleotide sequence ID" value="NZ_JACOPG010000003.1"/>
</dbReference>
<feature type="transmembrane region" description="Helical" evidence="6">
    <location>
        <begin position="256"/>
        <end position="276"/>
    </location>
</feature>
<evidence type="ECO:0000256" key="5">
    <source>
        <dbReference type="ARBA" id="ARBA00023136"/>
    </source>
</evidence>
<keyword evidence="4 6" id="KW-1133">Transmembrane helix</keyword>
<evidence type="ECO:0000256" key="1">
    <source>
        <dbReference type="ARBA" id="ARBA00004141"/>
    </source>
</evidence>
<dbReference type="Pfam" id="PF01594">
    <property type="entry name" value="AI-2E_transport"/>
    <property type="match status" value="1"/>
</dbReference>
<protein>
    <submittedName>
        <fullName evidence="7">AI-2E family transporter</fullName>
    </submittedName>
</protein>
<organism evidence="7 8">
    <name type="scientific">Roseburia lenta</name>
    <dbReference type="NCBI Taxonomy" id="2763061"/>
    <lineage>
        <taxon>Bacteria</taxon>
        <taxon>Bacillati</taxon>
        <taxon>Bacillota</taxon>
        <taxon>Clostridia</taxon>
        <taxon>Lachnospirales</taxon>
        <taxon>Lachnospiraceae</taxon>
        <taxon>Roseburia</taxon>
    </lineage>
</organism>
<evidence type="ECO:0000256" key="2">
    <source>
        <dbReference type="ARBA" id="ARBA00009773"/>
    </source>
</evidence>
<feature type="transmembrane region" description="Helical" evidence="6">
    <location>
        <begin position="144"/>
        <end position="165"/>
    </location>
</feature>
<feature type="transmembrane region" description="Helical" evidence="6">
    <location>
        <begin position="20"/>
        <end position="51"/>
    </location>
</feature>
<reference evidence="7 8" key="1">
    <citation type="submission" date="2020-08" db="EMBL/GenBank/DDBJ databases">
        <title>Genome public.</title>
        <authorList>
            <person name="Liu C."/>
            <person name="Sun Q."/>
        </authorList>
    </citation>
    <scope>NUCLEOTIDE SEQUENCE [LARGE SCALE GENOMIC DNA]</scope>
    <source>
        <strain evidence="7 8">NSJ-9</strain>
    </source>
</reference>
<evidence type="ECO:0000313" key="7">
    <source>
        <dbReference type="EMBL" id="MBC5686558.1"/>
    </source>
</evidence>
<accession>A0ABR7GGH9</accession>
<evidence type="ECO:0000256" key="3">
    <source>
        <dbReference type="ARBA" id="ARBA00022692"/>
    </source>
</evidence>
<dbReference type="PANTHER" id="PTHR21716">
    <property type="entry name" value="TRANSMEMBRANE PROTEIN"/>
    <property type="match status" value="1"/>
</dbReference>
<proteinExistence type="inferred from homology"/>
<sequence>MLHTDPMEQNYHFIRNTIKLLGITLLVYAFMKWLLPMVLPFFVAFYLAGAFRRSACRKKEHKTLLILRNLLIVGGVCLLLWYLVKEFMDLWGRREELLYWEGAKESGLFGEAYEKLMAKFNTEQMLDHFVDNVASPFGGMQDTLGGMVALAVTLVATILMTKDYALLQEQIKKNTFGQVVVSLAKDLSVVGGDYLRAQGIIMLIITAICIVALLLTGNPYAVLVGVFIGFCDALPFIGTSLIFLPWAVVMFLQKKIGLGIYYLFLAGGTSLLRQYLEPKLIGRSVGADPLIVLACIYLGLEIYGIWGVILGPASAFLIWEIYRFT</sequence>
<dbReference type="Proteomes" id="UP000643810">
    <property type="component" value="Unassembled WGS sequence"/>
</dbReference>
<dbReference type="PANTHER" id="PTHR21716:SF68">
    <property type="entry name" value="TRANSPORT PROTEIN YTVI-RELATED"/>
    <property type="match status" value="1"/>
</dbReference>
<name>A0ABR7GGH9_9FIRM</name>
<evidence type="ECO:0000256" key="6">
    <source>
        <dbReference type="SAM" id="Phobius"/>
    </source>
</evidence>
<evidence type="ECO:0000256" key="4">
    <source>
        <dbReference type="ARBA" id="ARBA00022989"/>
    </source>
</evidence>
<dbReference type="EMBL" id="JACOPG010000003">
    <property type="protein sequence ID" value="MBC5686558.1"/>
    <property type="molecule type" value="Genomic_DNA"/>
</dbReference>
<comment type="caution">
    <text evidence="7">The sequence shown here is derived from an EMBL/GenBank/DDBJ whole genome shotgun (WGS) entry which is preliminary data.</text>
</comment>
<comment type="similarity">
    <text evidence="2">Belongs to the autoinducer-2 exporter (AI-2E) (TC 2.A.86) family.</text>
</comment>
<evidence type="ECO:0000313" key="8">
    <source>
        <dbReference type="Proteomes" id="UP000643810"/>
    </source>
</evidence>
<feature type="transmembrane region" description="Helical" evidence="6">
    <location>
        <begin position="296"/>
        <end position="319"/>
    </location>
</feature>